<proteinExistence type="predicted"/>
<name>A0ACC1U518_9AGAR</name>
<evidence type="ECO:0000313" key="2">
    <source>
        <dbReference type="Proteomes" id="UP001163835"/>
    </source>
</evidence>
<reference evidence="1" key="1">
    <citation type="submission" date="2022-09" db="EMBL/GenBank/DDBJ databases">
        <title>A Global Phylogenomic Analysis of the Shiitake Genus Lentinula.</title>
        <authorList>
            <consortium name="DOE Joint Genome Institute"/>
            <person name="Sierra-Patev S."/>
            <person name="Min B."/>
            <person name="Naranjo-Ortiz M."/>
            <person name="Looney B."/>
            <person name="Konkel Z."/>
            <person name="Slot J.C."/>
            <person name="Sakamoto Y."/>
            <person name="Steenwyk J.L."/>
            <person name="Rokas A."/>
            <person name="Carro J."/>
            <person name="Camarero S."/>
            <person name="Ferreira P."/>
            <person name="Molpeceres G."/>
            <person name="Ruiz-Duenas F.J."/>
            <person name="Serrano A."/>
            <person name="Henrissat B."/>
            <person name="Drula E."/>
            <person name="Hughes K.W."/>
            <person name="Mata J.L."/>
            <person name="Ishikawa N.K."/>
            <person name="Vargas-Isla R."/>
            <person name="Ushijima S."/>
            <person name="Smith C.A."/>
            <person name="Ahrendt S."/>
            <person name="Andreopoulos W."/>
            <person name="He G."/>
            <person name="Labutti K."/>
            <person name="Lipzen A."/>
            <person name="Ng V."/>
            <person name="Riley R."/>
            <person name="Sandor L."/>
            <person name="Barry K."/>
            <person name="Martinez A.T."/>
            <person name="Xiao Y."/>
            <person name="Gibbons J.G."/>
            <person name="Terashima K."/>
            <person name="Grigoriev I.V."/>
            <person name="Hibbett D.S."/>
        </authorList>
    </citation>
    <scope>NUCLEOTIDE SEQUENCE</scope>
    <source>
        <strain evidence="1">TMI1499</strain>
    </source>
</reference>
<dbReference type="EMBL" id="MU795032">
    <property type="protein sequence ID" value="KAJ3812169.1"/>
    <property type="molecule type" value="Genomic_DNA"/>
</dbReference>
<organism evidence="1 2">
    <name type="scientific">Lentinula aff. lateritia</name>
    <dbReference type="NCBI Taxonomy" id="2804960"/>
    <lineage>
        <taxon>Eukaryota</taxon>
        <taxon>Fungi</taxon>
        <taxon>Dikarya</taxon>
        <taxon>Basidiomycota</taxon>
        <taxon>Agaricomycotina</taxon>
        <taxon>Agaricomycetes</taxon>
        <taxon>Agaricomycetidae</taxon>
        <taxon>Agaricales</taxon>
        <taxon>Marasmiineae</taxon>
        <taxon>Omphalotaceae</taxon>
        <taxon>Lentinula</taxon>
    </lineage>
</organism>
<gene>
    <name evidence="1" type="ORF">F5876DRAFT_75128</name>
</gene>
<keyword evidence="2" id="KW-1185">Reference proteome</keyword>
<sequence>MRSVYLTLAAVGVGFVSAVPITPTPDSLLPCAVCPAIVESDDLLPFVLTQSTEGLLSIILQCDYTNLFGSASCSYFNIDGTLSSQSTGVTCPTTATLLPQSGLGLLSRSVEVAGSLDAQTIVTMRTILLALALDIIVLEFVSTVPLQESVSFPCAVCPLLIAGGILTSAVEKEGNSLECSYNLNPNASCLYFNEDGALLVESPDTNCQGTATIVPQPGLPCIAVDL</sequence>
<dbReference type="Proteomes" id="UP001163835">
    <property type="component" value="Unassembled WGS sequence"/>
</dbReference>
<protein>
    <submittedName>
        <fullName evidence="1">Uncharacterized protein</fullName>
    </submittedName>
</protein>
<accession>A0ACC1U518</accession>
<comment type="caution">
    <text evidence="1">The sequence shown here is derived from an EMBL/GenBank/DDBJ whole genome shotgun (WGS) entry which is preliminary data.</text>
</comment>
<evidence type="ECO:0000313" key="1">
    <source>
        <dbReference type="EMBL" id="KAJ3812169.1"/>
    </source>
</evidence>